<dbReference type="Pfam" id="PF00889">
    <property type="entry name" value="EF_TS"/>
    <property type="match status" value="1"/>
</dbReference>
<dbReference type="OrthoDB" id="9808348at2"/>
<dbReference type="Gene3D" id="1.10.286.20">
    <property type="match status" value="1"/>
</dbReference>
<evidence type="ECO:0000256" key="4">
    <source>
        <dbReference type="ARBA" id="ARBA00022917"/>
    </source>
</evidence>
<name>A0A5C5BFA9_9MICO</name>
<dbReference type="Gene3D" id="3.30.479.20">
    <property type="entry name" value="Elongation factor Ts, dimerisation domain"/>
    <property type="match status" value="2"/>
</dbReference>
<dbReference type="FunFam" id="1.10.8.10:FF:000001">
    <property type="entry name" value="Elongation factor Ts"/>
    <property type="match status" value="1"/>
</dbReference>
<dbReference type="GO" id="GO:0003746">
    <property type="term" value="F:translation elongation factor activity"/>
    <property type="evidence" value="ECO:0007669"/>
    <property type="project" value="UniProtKB-UniRule"/>
</dbReference>
<reference evidence="10 11" key="1">
    <citation type="submission" date="2019-06" db="EMBL/GenBank/DDBJ databases">
        <title>Draft genome sequence of Miniimonas arenae KCTC 19750T isolated from sea sand.</title>
        <authorList>
            <person name="Park S.-J."/>
        </authorList>
    </citation>
    <scope>NUCLEOTIDE SEQUENCE [LARGE SCALE GENOMIC DNA]</scope>
    <source>
        <strain evidence="10 11">KCTC 19750</strain>
    </source>
</reference>
<evidence type="ECO:0000313" key="10">
    <source>
        <dbReference type="EMBL" id="TNU77309.1"/>
    </source>
</evidence>
<organism evidence="10 11">
    <name type="scientific">Miniimonas arenae</name>
    <dbReference type="NCBI Taxonomy" id="676201"/>
    <lineage>
        <taxon>Bacteria</taxon>
        <taxon>Bacillati</taxon>
        <taxon>Actinomycetota</taxon>
        <taxon>Actinomycetes</taxon>
        <taxon>Micrococcales</taxon>
        <taxon>Beutenbergiaceae</taxon>
        <taxon>Miniimonas</taxon>
    </lineage>
</organism>
<evidence type="ECO:0000256" key="5">
    <source>
        <dbReference type="ARBA" id="ARBA00025453"/>
    </source>
</evidence>
<comment type="caution">
    <text evidence="10">The sequence shown here is derived from an EMBL/GenBank/DDBJ whole genome shotgun (WGS) entry which is preliminary data.</text>
</comment>
<evidence type="ECO:0000256" key="7">
    <source>
        <dbReference type="RuleBase" id="RU000642"/>
    </source>
</evidence>
<sequence length="281" mass="29745">MANYTAADIKALREKSGAGMLDVKKALDEADGNVDKAMEIIRVKGLKGVAKREGRSASEGLVAAAVVDAPDADGQVGVLVEVNAETDFVAKNERFLALADTVLGAAVASEAADTEALLAAFVGDRSVQEVVDEAAATLGEKIVVRRVHRVPGERVAVYLHKTAKDLPPQVGVIVASDAAAAQVASDVAMHIAAYSPLYLSREDVPEQTVADERRIAEEISRNEGKPEAALPKIVEGRLNGFFKDQVLLEQAYARDPKKTVGQVVKESGGELTGFVRYRVGA</sequence>
<dbReference type="EMBL" id="VENP01000001">
    <property type="protein sequence ID" value="TNU77309.1"/>
    <property type="molecule type" value="Genomic_DNA"/>
</dbReference>
<dbReference type="GO" id="GO:0005737">
    <property type="term" value="C:cytoplasm"/>
    <property type="evidence" value="ECO:0007669"/>
    <property type="project" value="UniProtKB-SubCell"/>
</dbReference>
<feature type="region of interest" description="Involved in Mg(2+) ion dislocation from EF-Tu" evidence="6">
    <location>
        <begin position="86"/>
        <end position="89"/>
    </location>
</feature>
<dbReference type="HAMAP" id="MF_00050">
    <property type="entry name" value="EF_Ts"/>
    <property type="match status" value="1"/>
</dbReference>
<dbReference type="SUPFAM" id="SSF46934">
    <property type="entry name" value="UBA-like"/>
    <property type="match status" value="1"/>
</dbReference>
<evidence type="ECO:0000256" key="2">
    <source>
        <dbReference type="ARBA" id="ARBA00016956"/>
    </source>
</evidence>
<evidence type="ECO:0000313" key="11">
    <source>
        <dbReference type="Proteomes" id="UP000313849"/>
    </source>
</evidence>
<dbReference type="RefSeq" id="WP_108719628.1">
    <property type="nucleotide sequence ID" value="NZ_VENP01000001.1"/>
</dbReference>
<proteinExistence type="inferred from homology"/>
<keyword evidence="3 6" id="KW-0251">Elongation factor</keyword>
<dbReference type="Gene3D" id="1.10.8.10">
    <property type="entry name" value="DNA helicase RuvA subunit, C-terminal domain"/>
    <property type="match status" value="1"/>
</dbReference>
<evidence type="ECO:0000256" key="3">
    <source>
        <dbReference type="ARBA" id="ARBA00022768"/>
    </source>
</evidence>
<dbReference type="InterPro" id="IPR036402">
    <property type="entry name" value="EF-Ts_dimer_sf"/>
</dbReference>
<dbReference type="FunFam" id="1.10.286.20:FF:000001">
    <property type="entry name" value="Elongation factor Ts"/>
    <property type="match status" value="1"/>
</dbReference>
<comment type="subcellular location">
    <subcellularLocation>
        <location evidence="6 8">Cytoplasm</location>
    </subcellularLocation>
</comment>
<evidence type="ECO:0000256" key="8">
    <source>
        <dbReference type="RuleBase" id="RU000643"/>
    </source>
</evidence>
<keyword evidence="11" id="KW-1185">Reference proteome</keyword>
<dbReference type="CDD" id="cd14275">
    <property type="entry name" value="UBA_EF-Ts"/>
    <property type="match status" value="1"/>
</dbReference>
<dbReference type="PROSITE" id="PS01127">
    <property type="entry name" value="EF_TS_2"/>
    <property type="match status" value="1"/>
</dbReference>
<protein>
    <recommendedName>
        <fullName evidence="2 6">Elongation factor Ts</fullName>
        <shortName evidence="6">EF-Ts</shortName>
    </recommendedName>
</protein>
<dbReference type="InterPro" id="IPR001816">
    <property type="entry name" value="Transl_elong_EFTs/EF1B"/>
</dbReference>
<dbReference type="PANTHER" id="PTHR11741:SF0">
    <property type="entry name" value="ELONGATION FACTOR TS, MITOCHONDRIAL"/>
    <property type="match status" value="1"/>
</dbReference>
<dbReference type="Proteomes" id="UP000313849">
    <property type="component" value="Unassembled WGS sequence"/>
</dbReference>
<dbReference type="InterPro" id="IPR014039">
    <property type="entry name" value="Transl_elong_EFTs/EF1B_dimer"/>
</dbReference>
<dbReference type="NCBIfam" id="TIGR00116">
    <property type="entry name" value="tsf"/>
    <property type="match status" value="1"/>
</dbReference>
<evidence type="ECO:0000256" key="6">
    <source>
        <dbReference type="HAMAP-Rule" id="MF_00050"/>
    </source>
</evidence>
<dbReference type="InterPro" id="IPR009060">
    <property type="entry name" value="UBA-like_sf"/>
</dbReference>
<dbReference type="PANTHER" id="PTHR11741">
    <property type="entry name" value="ELONGATION FACTOR TS"/>
    <property type="match status" value="1"/>
</dbReference>
<keyword evidence="6" id="KW-0963">Cytoplasm</keyword>
<evidence type="ECO:0000259" key="9">
    <source>
        <dbReference type="Pfam" id="PF00889"/>
    </source>
</evidence>
<dbReference type="InterPro" id="IPR018101">
    <property type="entry name" value="Transl_elong_Ts_CS"/>
</dbReference>
<comment type="similarity">
    <text evidence="1 6 7">Belongs to the EF-Ts family.</text>
</comment>
<keyword evidence="4 6" id="KW-0648">Protein biosynthesis</keyword>
<accession>A0A5C5BFA9</accession>
<gene>
    <name evidence="6" type="primary">tsf</name>
    <name evidence="10" type="ORF">FH969_00635</name>
</gene>
<dbReference type="PROSITE" id="PS01126">
    <property type="entry name" value="EF_TS_1"/>
    <property type="match status" value="1"/>
</dbReference>
<feature type="domain" description="Translation elongation factor EFTs/EF1B dimerisation" evidence="9">
    <location>
        <begin position="77"/>
        <end position="280"/>
    </location>
</feature>
<dbReference type="AlphaFoldDB" id="A0A5C5BFA9"/>
<evidence type="ECO:0000256" key="1">
    <source>
        <dbReference type="ARBA" id="ARBA00005532"/>
    </source>
</evidence>
<comment type="function">
    <text evidence="5 6 7">Associates with the EF-Tu.GDP complex and induces the exchange of GDP to GTP. It remains bound to the aminoacyl-tRNA.EF-Tu.GTP complex up to the GTP hydrolysis stage on the ribosome.</text>
</comment>
<dbReference type="SUPFAM" id="SSF54713">
    <property type="entry name" value="Elongation factor Ts (EF-Ts), dimerisation domain"/>
    <property type="match status" value="1"/>
</dbReference>